<evidence type="ECO:0000259" key="1">
    <source>
        <dbReference type="Pfam" id="PF00425"/>
    </source>
</evidence>
<keyword evidence="3" id="KW-1185">Reference proteome</keyword>
<dbReference type="GO" id="GO:0046820">
    <property type="term" value="F:4-amino-4-deoxychorismate synthase activity"/>
    <property type="evidence" value="ECO:0007669"/>
    <property type="project" value="UniProtKB-EC"/>
</dbReference>
<proteinExistence type="predicted"/>
<dbReference type="PANTHER" id="PTHR11236:SF50">
    <property type="entry name" value="AMINODEOXYCHORISMATE SYNTHASE COMPONENT 1"/>
    <property type="match status" value="1"/>
</dbReference>
<dbReference type="GO" id="GO:0000162">
    <property type="term" value="P:L-tryptophan biosynthetic process"/>
    <property type="evidence" value="ECO:0007669"/>
    <property type="project" value="TreeGrafter"/>
</dbReference>
<dbReference type="EMBL" id="CP136964">
    <property type="protein sequence ID" value="WOS95943.1"/>
    <property type="molecule type" value="Genomic_DNA"/>
</dbReference>
<name>A0AAF0YHW0_9STAP</name>
<evidence type="ECO:0000313" key="3">
    <source>
        <dbReference type="Proteomes" id="UP000243626"/>
    </source>
</evidence>
<protein>
    <submittedName>
        <fullName evidence="2">Aminodeoxychorismate synthase component I</fullName>
        <ecNumber evidence="2">2.6.1.85</ecNumber>
    </submittedName>
</protein>
<reference evidence="2 3" key="2">
    <citation type="submission" date="2023-10" db="EMBL/GenBank/DDBJ databases">
        <authorList>
            <person name="Choi B."/>
        </authorList>
    </citation>
    <scope>NUCLEOTIDE SEQUENCE [LARGE SCALE GENOMIC DNA]</scope>
    <source>
        <strain evidence="2 3">UMB0959</strain>
    </source>
</reference>
<keyword evidence="2" id="KW-0808">Transferase</keyword>
<organism evidence="2 3">
    <name type="scientific">Nosocomiicoccus massiliensis</name>
    <dbReference type="NCBI Taxonomy" id="1232430"/>
    <lineage>
        <taxon>Bacteria</taxon>
        <taxon>Bacillati</taxon>
        <taxon>Bacillota</taxon>
        <taxon>Bacilli</taxon>
        <taxon>Bacillales</taxon>
        <taxon>Staphylococcaceae</taxon>
        <taxon>Nosocomiicoccus</taxon>
    </lineage>
</organism>
<dbReference type="PRINTS" id="PR00095">
    <property type="entry name" value="ANTSNTHASEI"/>
</dbReference>
<dbReference type="PANTHER" id="PTHR11236">
    <property type="entry name" value="AMINOBENZOATE/ANTHRANILATE SYNTHASE"/>
    <property type="match status" value="1"/>
</dbReference>
<feature type="domain" description="Chorismate-utilising enzyme C-terminal" evidence="1">
    <location>
        <begin position="98"/>
        <end position="351"/>
    </location>
</feature>
<evidence type="ECO:0000313" key="2">
    <source>
        <dbReference type="EMBL" id="WOS95943.1"/>
    </source>
</evidence>
<dbReference type="AlphaFoldDB" id="A0AAF0YHW0"/>
<dbReference type="RefSeq" id="WP_102167863.1">
    <property type="nucleotide sequence ID" value="NZ_CP136964.1"/>
</dbReference>
<dbReference type="InterPro" id="IPR005802">
    <property type="entry name" value="ADC_synth_comp_1"/>
</dbReference>
<dbReference type="GO" id="GO:0009396">
    <property type="term" value="P:folic acid-containing compound biosynthetic process"/>
    <property type="evidence" value="ECO:0007669"/>
    <property type="project" value="InterPro"/>
</dbReference>
<dbReference type="InterPro" id="IPR019999">
    <property type="entry name" value="Anth_synth_I-like"/>
</dbReference>
<accession>A0AAF0YHW0</accession>
<reference evidence="3" key="1">
    <citation type="submission" date="2017-09" db="EMBL/GenBank/DDBJ databases">
        <title>Bacterial strain isolated from the female urinary microbiota.</title>
        <authorList>
            <person name="Thomas-White K."/>
            <person name="Kumar N."/>
            <person name="Forster S."/>
            <person name="Putonti C."/>
            <person name="Lawley T."/>
            <person name="Wolfe A.J."/>
        </authorList>
    </citation>
    <scope>NUCLEOTIDE SEQUENCE [LARGE SCALE GENOMIC DNA]</scope>
    <source>
        <strain evidence="3">UMB0959</strain>
    </source>
</reference>
<dbReference type="Proteomes" id="UP000243626">
    <property type="component" value="Chromosome"/>
</dbReference>
<dbReference type="SUPFAM" id="SSF56322">
    <property type="entry name" value="ADC synthase"/>
    <property type="match status" value="1"/>
</dbReference>
<dbReference type="InterPro" id="IPR005801">
    <property type="entry name" value="ADC_synthase"/>
</dbReference>
<gene>
    <name evidence="2" type="primary">pabB</name>
    <name evidence="2" type="ORF">CJ229_007600</name>
</gene>
<dbReference type="EC" id="2.6.1.85" evidence="2"/>
<dbReference type="Pfam" id="PF00425">
    <property type="entry name" value="Chorismate_bind"/>
    <property type="match status" value="1"/>
</dbReference>
<sequence length="360" mass="40949">MKAHINFTKNGVVEDLYFVKPVKTYDETTPLKDVLDALETAQNNDQYALFAVTYESYKKDETEFLAAIYDAPVSRDVFLSERENGSYKLSPYKMIESQEEIESNIEKVRDYIRDGHTYQVNYTTRMHGQFSGDAHALYERLTEENNGGYTAFIEHGDFAIVSASPELFFEIDSDRTIRTRPMKGTAPRGETLEQDEENYAFLKNSKKDRAENVMIVDLLRNDVSRVSQSGTVYVPHLFTIEKYKTVFQMTSTVEGQLKDIPFSEVFGSLFPCGSITGAPKQMTMEIIEALESTKRGYYCGAIGLLYKDQTTVVNVPIRTIVIEGNKYTYAAGGGITYNSDKTSEYHEILTKSKFLEQAYD</sequence>
<dbReference type="NCBIfam" id="TIGR00553">
    <property type="entry name" value="pabB"/>
    <property type="match status" value="1"/>
</dbReference>
<dbReference type="KEGG" id="nmy:CJ229_007600"/>
<dbReference type="InterPro" id="IPR015890">
    <property type="entry name" value="Chorismate_C"/>
</dbReference>
<keyword evidence="2" id="KW-0032">Aminotransferase</keyword>
<dbReference type="Gene3D" id="3.60.120.10">
    <property type="entry name" value="Anthranilate synthase"/>
    <property type="match status" value="1"/>
</dbReference>